<dbReference type="GO" id="GO:0003964">
    <property type="term" value="F:RNA-directed DNA polymerase activity"/>
    <property type="evidence" value="ECO:0007669"/>
    <property type="project" value="UniProtKB-KW"/>
</dbReference>
<keyword evidence="1" id="KW-0808">Transferase</keyword>
<gene>
    <name evidence="1" type="ORF">ACZ87_03397</name>
</gene>
<protein>
    <submittedName>
        <fullName evidence="1">Reverse transcriptase</fullName>
    </submittedName>
</protein>
<accession>A0A328THB4</accession>
<dbReference type="Proteomes" id="UP000244334">
    <property type="component" value="Unassembled WGS sequence"/>
</dbReference>
<sequence>MILFIQAFAKTRNKHEKKSIAKYVHTVNPDQAERHFPK</sequence>
<dbReference type="EMBL" id="LJAM02000575">
    <property type="protein sequence ID" value="RAP69808.1"/>
    <property type="molecule type" value="Genomic_DNA"/>
</dbReference>
<organism evidence="1 2">
    <name type="scientific">Candidatus Erwinia dacicola</name>
    <dbReference type="NCBI Taxonomy" id="252393"/>
    <lineage>
        <taxon>Bacteria</taxon>
        <taxon>Pseudomonadati</taxon>
        <taxon>Pseudomonadota</taxon>
        <taxon>Gammaproteobacteria</taxon>
        <taxon>Enterobacterales</taxon>
        <taxon>Erwiniaceae</taxon>
        <taxon>Erwinia</taxon>
    </lineage>
</organism>
<evidence type="ECO:0000313" key="2">
    <source>
        <dbReference type="Proteomes" id="UP000244334"/>
    </source>
</evidence>
<dbReference type="AlphaFoldDB" id="A0A328THB4"/>
<comment type="caution">
    <text evidence="1">The sequence shown here is derived from an EMBL/GenBank/DDBJ whole genome shotgun (WGS) entry which is preliminary data.</text>
</comment>
<keyword evidence="2" id="KW-1185">Reference proteome</keyword>
<reference evidence="1" key="1">
    <citation type="submission" date="2018-04" db="EMBL/GenBank/DDBJ databases">
        <title>Genomes of the Obligate Erwinia dacicola and Facultative Enterobacter sp. OLF Endosymbionts of the Olive Fruit fly, Bactrocera oleae.</title>
        <authorList>
            <person name="Estes A.M."/>
            <person name="Hearn D.J."/>
            <person name="Agarwal S."/>
            <person name="Pierson E.A."/>
            <person name="Dunning-Hotopp J.C."/>
        </authorList>
    </citation>
    <scope>NUCLEOTIDE SEQUENCE [LARGE SCALE GENOMIC DNA]</scope>
    <source>
        <strain evidence="1">Oroville</strain>
    </source>
</reference>
<keyword evidence="1" id="KW-0548">Nucleotidyltransferase</keyword>
<keyword evidence="1" id="KW-0695">RNA-directed DNA polymerase</keyword>
<proteinExistence type="predicted"/>
<name>A0A328THB4_9GAMM</name>
<evidence type="ECO:0000313" key="1">
    <source>
        <dbReference type="EMBL" id="RAP69808.1"/>
    </source>
</evidence>